<keyword evidence="3" id="KW-1185">Reference proteome</keyword>
<dbReference type="Pfam" id="PF05545">
    <property type="entry name" value="FixQ"/>
    <property type="match status" value="1"/>
</dbReference>
<evidence type="ECO:0000313" key="2">
    <source>
        <dbReference type="EMBL" id="RUO25689.1"/>
    </source>
</evidence>
<name>A0A432W6S4_9GAMM</name>
<evidence type="ECO:0000313" key="3">
    <source>
        <dbReference type="Proteomes" id="UP000288293"/>
    </source>
</evidence>
<accession>A0A432W6S4</accession>
<dbReference type="InterPro" id="IPR008621">
    <property type="entry name" value="Cbb3-typ_cyt_oxidase_comp"/>
</dbReference>
<dbReference type="RefSeq" id="WP_126802484.1">
    <property type="nucleotide sequence ID" value="NZ_PIPL01000001.1"/>
</dbReference>
<keyword evidence="1" id="KW-1133">Transmembrane helix</keyword>
<dbReference type="Proteomes" id="UP000288293">
    <property type="component" value="Unassembled WGS sequence"/>
</dbReference>
<dbReference type="AlphaFoldDB" id="A0A432W6S4"/>
<proteinExistence type="predicted"/>
<comment type="caution">
    <text evidence="2">The sequence shown here is derived from an EMBL/GenBank/DDBJ whole genome shotgun (WGS) entry which is preliminary data.</text>
</comment>
<dbReference type="OrthoDB" id="6402501at2"/>
<dbReference type="EMBL" id="PIPL01000001">
    <property type="protein sequence ID" value="RUO25689.1"/>
    <property type="molecule type" value="Genomic_DNA"/>
</dbReference>
<sequence length="63" mass="7422">MGGPTFHAFYTLLVFGVIIIVIWWAYSRRNKDKFDHDANSIFEEDKARVKSDQNKKRESNSDE</sequence>
<keyword evidence="1" id="KW-0472">Membrane</keyword>
<feature type="transmembrane region" description="Helical" evidence="1">
    <location>
        <begin position="6"/>
        <end position="26"/>
    </location>
</feature>
<evidence type="ECO:0000256" key="1">
    <source>
        <dbReference type="SAM" id="Phobius"/>
    </source>
</evidence>
<protein>
    <submittedName>
        <fullName evidence="2">CcoQ/FixQ family Cbb3-type cytochrome c oxidase assembly chaperone</fullName>
    </submittedName>
</protein>
<keyword evidence="1" id="KW-0812">Transmembrane</keyword>
<organism evidence="2 3">
    <name type="scientific">Aliidiomarina minuta</name>
    <dbReference type="NCBI Taxonomy" id="880057"/>
    <lineage>
        <taxon>Bacteria</taxon>
        <taxon>Pseudomonadati</taxon>
        <taxon>Pseudomonadota</taxon>
        <taxon>Gammaproteobacteria</taxon>
        <taxon>Alteromonadales</taxon>
        <taxon>Idiomarinaceae</taxon>
        <taxon>Aliidiomarina</taxon>
    </lineage>
</organism>
<gene>
    <name evidence="2" type="ORF">CWE09_02870</name>
</gene>
<reference evidence="2 3" key="1">
    <citation type="journal article" date="2011" name="Front. Microbiol.">
        <title>Genomic signatures of strain selection and enhancement in Bacillus atrophaeus var. globigii, a historical biowarfare simulant.</title>
        <authorList>
            <person name="Gibbons H.S."/>
            <person name="Broomall S.M."/>
            <person name="McNew L.A."/>
            <person name="Daligault H."/>
            <person name="Chapman C."/>
            <person name="Bruce D."/>
            <person name="Karavis M."/>
            <person name="Krepps M."/>
            <person name="McGregor P.A."/>
            <person name="Hong C."/>
            <person name="Park K.H."/>
            <person name="Akmal A."/>
            <person name="Feldman A."/>
            <person name="Lin J.S."/>
            <person name="Chang W.E."/>
            <person name="Higgs B.W."/>
            <person name="Demirev P."/>
            <person name="Lindquist J."/>
            <person name="Liem A."/>
            <person name="Fochler E."/>
            <person name="Read T.D."/>
            <person name="Tapia R."/>
            <person name="Johnson S."/>
            <person name="Bishop-Lilly K.A."/>
            <person name="Detter C."/>
            <person name="Han C."/>
            <person name="Sozhamannan S."/>
            <person name="Rosenzweig C.N."/>
            <person name="Skowronski E.W."/>
        </authorList>
    </citation>
    <scope>NUCLEOTIDE SEQUENCE [LARGE SCALE GENOMIC DNA]</scope>
    <source>
        <strain evidence="2 3">MLST1</strain>
    </source>
</reference>